<dbReference type="RefSeq" id="YP_010013537.1">
    <property type="nucleotide sequence ID" value="NC_053512.1"/>
</dbReference>
<feature type="region of interest" description="Disordered" evidence="1">
    <location>
        <begin position="121"/>
        <end position="156"/>
    </location>
</feature>
<feature type="compositionally biased region" description="Low complexity" evidence="1">
    <location>
        <begin position="137"/>
        <end position="156"/>
    </location>
</feature>
<sequence>MTTTQLDQLLPALHKAREGFGTIQKDGFNPHFKSEFATLKSIKAAVDPALHANGLQILQFPSEVNGSPALTTILAHTASGQHIEYTTPLALTKNDPQAQGSALTYLRRYSYSAVLNLVTDEDDDGNVGSLPDKPKQQKPQQRPQQPPQQQAPQPDPRVVALGNVINEAKRIGIDKDGTERLFVQVYGENLMETRSVKALQEFAQMLPELVAQCELNATVVQ</sequence>
<reference evidence="3" key="1">
    <citation type="submission" date="2017-09" db="EMBL/GenBank/DDBJ databases">
        <authorList>
            <person name="Ehlers B."/>
            <person name="Leendertz F.H."/>
        </authorList>
    </citation>
    <scope>NUCLEOTIDE SEQUENCE [LARGE SCALE GENOMIC DNA]</scope>
</reference>
<evidence type="ECO:0000256" key="1">
    <source>
        <dbReference type="SAM" id="MobiDB-lite"/>
    </source>
</evidence>
<organism evidence="2 3">
    <name type="scientific">Mycobacterium phage Kumao</name>
    <dbReference type="NCBI Taxonomy" id="2041344"/>
    <lineage>
        <taxon>Viruses</taxon>
        <taxon>Duplodnaviria</taxon>
        <taxon>Heunggongvirae</taxon>
        <taxon>Uroviricota</taxon>
        <taxon>Caudoviricetes</taxon>
        <taxon>Vilmaviridae</taxon>
        <taxon>Kumaovirus</taxon>
        <taxon>Kumaovirus kumao</taxon>
    </lineage>
</organism>
<dbReference type="EMBL" id="MG009575">
    <property type="protein sequence ID" value="ATN94010.1"/>
    <property type="molecule type" value="Genomic_DNA"/>
</dbReference>
<evidence type="ECO:0000313" key="3">
    <source>
        <dbReference type="Proteomes" id="UP000229090"/>
    </source>
</evidence>
<proteinExistence type="predicted"/>
<dbReference type="Pfam" id="PF04404">
    <property type="entry name" value="ERF"/>
    <property type="match status" value="1"/>
</dbReference>
<dbReference type="KEGG" id="vg:63210150"/>
<protein>
    <submittedName>
        <fullName evidence="2">ERF family ssDNA binding protein</fullName>
    </submittedName>
</protein>
<name>A0A2D1GPS8_9CAUD</name>
<keyword evidence="3" id="KW-1185">Reference proteome</keyword>
<dbReference type="GeneID" id="63210150"/>
<gene>
    <name evidence="2" type="primary">47</name>
    <name evidence="2" type="ORF">SEA_KUMAO_47</name>
</gene>
<accession>A0A2D1GPS8</accession>
<dbReference type="InterPro" id="IPR007499">
    <property type="entry name" value="ERF_bacteria_virus"/>
</dbReference>
<dbReference type="Proteomes" id="UP000229090">
    <property type="component" value="Segment"/>
</dbReference>
<evidence type="ECO:0000313" key="2">
    <source>
        <dbReference type="EMBL" id="ATN94010.1"/>
    </source>
</evidence>